<feature type="region of interest" description="Disordered" evidence="3">
    <location>
        <begin position="1"/>
        <end position="84"/>
    </location>
</feature>
<dbReference type="PROSITE" id="PS00036">
    <property type="entry name" value="BZIP_BASIC"/>
    <property type="match status" value="1"/>
</dbReference>
<dbReference type="GeneID" id="96003078"/>
<evidence type="ECO:0000256" key="3">
    <source>
        <dbReference type="SAM" id="MobiDB-lite"/>
    </source>
</evidence>
<dbReference type="PANTHER" id="PTHR40621:SF9">
    <property type="entry name" value="MEAB PROTEIN"/>
    <property type="match status" value="1"/>
</dbReference>
<feature type="compositionally biased region" description="Low complexity" evidence="3">
    <location>
        <begin position="411"/>
        <end position="425"/>
    </location>
</feature>
<comment type="caution">
    <text evidence="5">The sequence shown here is derived from an EMBL/GenBank/DDBJ whole genome shotgun (WGS) entry which is preliminary data.</text>
</comment>
<dbReference type="Proteomes" id="UP000803884">
    <property type="component" value="Unassembled WGS sequence"/>
</dbReference>
<name>A0AB34L0S4_9PEZI</name>
<dbReference type="SUPFAM" id="SSF57959">
    <property type="entry name" value="Leucine zipper domain"/>
    <property type="match status" value="1"/>
</dbReference>
<dbReference type="InterPro" id="IPR004827">
    <property type="entry name" value="bZIP"/>
</dbReference>
<dbReference type="EMBL" id="JAAQHG020000004">
    <property type="protein sequence ID" value="KAL1589781.1"/>
    <property type="molecule type" value="Genomic_DNA"/>
</dbReference>
<dbReference type="RefSeq" id="XP_069232886.1">
    <property type="nucleotide sequence ID" value="XM_069370240.1"/>
</dbReference>
<dbReference type="CDD" id="cd14688">
    <property type="entry name" value="bZIP_YAP"/>
    <property type="match status" value="1"/>
</dbReference>
<feature type="compositionally biased region" description="Polar residues" evidence="3">
    <location>
        <begin position="345"/>
        <end position="355"/>
    </location>
</feature>
<dbReference type="InterPro" id="IPR050936">
    <property type="entry name" value="AP-1-like"/>
</dbReference>
<feature type="compositionally biased region" description="Polar residues" evidence="3">
    <location>
        <begin position="296"/>
        <end position="308"/>
    </location>
</feature>
<keyword evidence="2" id="KW-0539">Nucleus</keyword>
<dbReference type="Gene3D" id="1.20.5.170">
    <property type="match status" value="1"/>
</dbReference>
<evidence type="ECO:0000313" key="5">
    <source>
        <dbReference type="EMBL" id="KAL1589781.1"/>
    </source>
</evidence>
<reference evidence="5 6" key="1">
    <citation type="journal article" date="2020" name="Microbiol. Resour. Announc.">
        <title>Draft Genome Sequence of a Cladosporium Species Isolated from the Mesophotic Ascidian Didemnum maculosum.</title>
        <authorList>
            <person name="Gioti A."/>
            <person name="Siaperas R."/>
            <person name="Nikolaivits E."/>
            <person name="Le Goff G."/>
            <person name="Ouazzani J."/>
            <person name="Kotoulas G."/>
            <person name="Topakas E."/>
        </authorList>
    </citation>
    <scope>NUCLEOTIDE SEQUENCE [LARGE SCALE GENOMIC DNA]</scope>
    <source>
        <strain evidence="5 6">TM138-S3</strain>
    </source>
</reference>
<dbReference type="GO" id="GO:0000976">
    <property type="term" value="F:transcription cis-regulatory region binding"/>
    <property type="evidence" value="ECO:0007669"/>
    <property type="project" value="InterPro"/>
</dbReference>
<feature type="compositionally biased region" description="Low complexity" evidence="3">
    <location>
        <begin position="165"/>
        <end position="182"/>
    </location>
</feature>
<evidence type="ECO:0000256" key="1">
    <source>
        <dbReference type="ARBA" id="ARBA00004123"/>
    </source>
</evidence>
<sequence>MAEDDAGSSNIAPDAGDDIAAVGKIDVARDGTPSSMESTPEVEGATEASQEPAAQPQKRKGGRKPIYATSEERKQRNRQAQAAFRERRTEYIKQLEATIKQNEETLGTLQQSHRSAADECLMLRYKNSLLERILLEKGIDVQTELQMKSGSPAFPPGFMQQLTGMPQMQSSQPPLQRAAIQRQHARRSGQALTPKLPHGQSHPDMGFTSTSPQAGPTPSSHVSSPSNLSTRSLQTGGMTPPASGVLAQPQGQHSSHFPRSQQPSLNSVMYQPPQQGSHLHRSQRPGQFPTGAGGLSKQSPGSQHQNPPGSSGSAGNGTSGSVTLASAYYPSPFQKHIDQLEQEYDTSNASHSMLDQTDPDHDHASTSENLDAHNLQGNYPPQHYDQSHSAHGQGFGFQQHGQQSHMPPPGQQQLTPQYEQQQQQQGAEGETSAYASIPHMIDPNDPMLDADPFGLSASMHYPTAYSFDQGSGGR</sequence>
<feature type="region of interest" description="Disordered" evidence="3">
    <location>
        <begin position="344"/>
        <end position="458"/>
    </location>
</feature>
<dbReference type="AlphaFoldDB" id="A0AB34L0S4"/>
<organism evidence="5 6">
    <name type="scientific">Cladosporium halotolerans</name>
    <dbReference type="NCBI Taxonomy" id="1052096"/>
    <lineage>
        <taxon>Eukaryota</taxon>
        <taxon>Fungi</taxon>
        <taxon>Dikarya</taxon>
        <taxon>Ascomycota</taxon>
        <taxon>Pezizomycotina</taxon>
        <taxon>Dothideomycetes</taxon>
        <taxon>Dothideomycetidae</taxon>
        <taxon>Cladosporiales</taxon>
        <taxon>Cladosporiaceae</taxon>
        <taxon>Cladosporium</taxon>
    </lineage>
</organism>
<feature type="compositionally biased region" description="Low complexity" evidence="3">
    <location>
        <begin position="216"/>
        <end position="229"/>
    </location>
</feature>
<keyword evidence="6" id="KW-1185">Reference proteome</keyword>
<dbReference type="GO" id="GO:0090575">
    <property type="term" value="C:RNA polymerase II transcription regulator complex"/>
    <property type="evidence" value="ECO:0007669"/>
    <property type="project" value="TreeGrafter"/>
</dbReference>
<evidence type="ECO:0000259" key="4">
    <source>
        <dbReference type="PROSITE" id="PS00036"/>
    </source>
</evidence>
<evidence type="ECO:0000313" key="6">
    <source>
        <dbReference type="Proteomes" id="UP000803884"/>
    </source>
</evidence>
<dbReference type="SMART" id="SM00338">
    <property type="entry name" value="BRLZ"/>
    <property type="match status" value="1"/>
</dbReference>
<protein>
    <recommendedName>
        <fullName evidence="4">BZIP domain-containing protein</fullName>
    </recommendedName>
</protein>
<feature type="region of interest" description="Disordered" evidence="3">
    <location>
        <begin position="148"/>
        <end position="319"/>
    </location>
</feature>
<comment type="subcellular location">
    <subcellularLocation>
        <location evidence="1">Nucleus</location>
    </subcellularLocation>
</comment>
<feature type="domain" description="BZIP" evidence="4">
    <location>
        <begin position="73"/>
        <end position="87"/>
    </location>
</feature>
<dbReference type="PANTHER" id="PTHR40621">
    <property type="entry name" value="TRANSCRIPTION FACTOR KAPC-RELATED"/>
    <property type="match status" value="1"/>
</dbReference>
<dbReference type="InterPro" id="IPR046347">
    <property type="entry name" value="bZIP_sf"/>
</dbReference>
<accession>A0AB34L0S4</accession>
<proteinExistence type="predicted"/>
<gene>
    <name evidence="5" type="ORF">WHR41_01634</name>
</gene>
<feature type="compositionally biased region" description="Polar residues" evidence="3">
    <location>
        <begin position="249"/>
        <end position="277"/>
    </location>
</feature>
<evidence type="ECO:0000256" key="2">
    <source>
        <dbReference type="ARBA" id="ARBA00023242"/>
    </source>
</evidence>
<dbReference type="GO" id="GO:0001228">
    <property type="term" value="F:DNA-binding transcription activator activity, RNA polymerase II-specific"/>
    <property type="evidence" value="ECO:0007669"/>
    <property type="project" value="TreeGrafter"/>
</dbReference>